<dbReference type="PaxDb" id="35128-Thaps24627"/>
<dbReference type="OMA" id="HYFGHVL"/>
<gene>
    <name evidence="9" type="ORF">THAPSDRAFT_24627</name>
</gene>
<dbReference type="RefSeq" id="XP_002293344.1">
    <property type="nucleotide sequence ID" value="XM_002293308.1"/>
</dbReference>
<reference evidence="9 10" key="1">
    <citation type="journal article" date="2004" name="Science">
        <title>The genome of the diatom Thalassiosira pseudonana: ecology, evolution, and metabolism.</title>
        <authorList>
            <person name="Armbrust E.V."/>
            <person name="Berges J.A."/>
            <person name="Bowler C."/>
            <person name="Green B.R."/>
            <person name="Martinez D."/>
            <person name="Putnam N.H."/>
            <person name="Zhou S."/>
            <person name="Allen A.E."/>
            <person name="Apt K.E."/>
            <person name="Bechner M."/>
            <person name="Brzezinski M.A."/>
            <person name="Chaal B.K."/>
            <person name="Chiovitti A."/>
            <person name="Davis A.K."/>
            <person name="Demarest M.S."/>
            <person name="Detter J.C."/>
            <person name="Glavina T."/>
            <person name="Goodstein D."/>
            <person name="Hadi M.Z."/>
            <person name="Hellsten U."/>
            <person name="Hildebrand M."/>
            <person name="Jenkins B.D."/>
            <person name="Jurka J."/>
            <person name="Kapitonov V.V."/>
            <person name="Kroger N."/>
            <person name="Lau W.W."/>
            <person name="Lane T.W."/>
            <person name="Larimer F.W."/>
            <person name="Lippmeier J.C."/>
            <person name="Lucas S."/>
            <person name="Medina M."/>
            <person name="Montsant A."/>
            <person name="Obornik M."/>
            <person name="Parker M.S."/>
            <person name="Palenik B."/>
            <person name="Pazour G.J."/>
            <person name="Richardson P.M."/>
            <person name="Rynearson T.A."/>
            <person name="Saito M.A."/>
            <person name="Schwartz D.C."/>
            <person name="Thamatrakoln K."/>
            <person name="Valentin K."/>
            <person name="Vardi A."/>
            <person name="Wilkerson F.P."/>
            <person name="Rokhsar D.S."/>
        </authorList>
    </citation>
    <scope>NUCLEOTIDE SEQUENCE [LARGE SCALE GENOMIC DNA]</scope>
    <source>
        <strain evidence="9 10">CCMP1335</strain>
    </source>
</reference>
<sequence length="868" mass="99050">MAPSRRISAGRSSSSSNRIGRSSPLSLRSTIIIVMITALFLGCAFLWKSYLNIAESLGGSVGGRSVVGDGGGGSSLVGWLPVLSNEQGENKEDEVTPLIRGVKIQQKQHHETAVATQQKIESVNEKATIQTTPPPPTTTTATNQNRLYCMVPFIWTPSALPAYEAIQSTWGKRCHVLRFFIDPIIGDDKVGFYNMTEASEAVRAREANLMLPNDVVILHDMKRPWHTCGEEENRNQNKPIGNCRNIWEKIWRAWVYVVTGKGGSQVGGGYSSIADVQTAEWFVKVDADTYLFPENLRRYVEYKKWSYEDHHYFGHVLNHRRSDRKVSIVAGAAVFFSRATLFAAAGAFEKMSMEKGDQEEDGTCRDAYTGTEEVVTAVCLKQFANVTADPALDANGREQISLYNVEDILTYNRTDMGEWWFWEGKTRYPCHDDGDCIAHLPLAFHGYKQPSFFLAFEKEFYGSVMKGEDDPSHYTQHAGIVAARKWDRFDVTYEYFERVRSAMRAADAAESGQPLVSSDVEKQSLEKEATNMAPQEVSIATSNNNRVYCMVPFIWTPAYLPSYHALRRTWGKRCDVLKFFIDPIIGDASTGYIDLRVNSTNANLPGDVVVIHDMRRPWNACVTESEENCRNIWEKLWRSWIWVDSNGDSDTAEWFVKVDADTYLFPEHLKRYVKRNKLAPTDHHYFGHVLRHHPVPLVAGTAVVFSRATLKAAVKIYRTFDDTSETSNRCHDEHTDQEEVITSICLKQHLGVDAHVTLDDQGQELISLGEIEDTLLWNRTEQGEWWYWENKPKLHPDTEKEMHQCCGVYPIAFHGYKDAQWLYKLEDELYGMDDIPDDENRWKNYEWRNAEVTHKYFDRVRAAMKVDS</sequence>
<dbReference type="HOGENOM" id="CLU_330539_0_0_1"/>
<dbReference type="InterPro" id="IPR026050">
    <property type="entry name" value="C1GALT1/C1GALT1_chp1"/>
</dbReference>
<keyword evidence="4" id="KW-0735">Signal-anchor</keyword>
<evidence type="ECO:0000256" key="4">
    <source>
        <dbReference type="ARBA" id="ARBA00022968"/>
    </source>
</evidence>
<keyword evidence="3 8" id="KW-0812">Transmembrane</keyword>
<keyword evidence="5 8" id="KW-1133">Transmembrane helix</keyword>
<feature type="region of interest" description="Disordered" evidence="7">
    <location>
        <begin position="1"/>
        <end position="22"/>
    </location>
</feature>
<evidence type="ECO:0000256" key="1">
    <source>
        <dbReference type="ARBA" id="ARBA00004606"/>
    </source>
</evidence>
<dbReference type="Gene3D" id="3.90.550.50">
    <property type="match status" value="2"/>
</dbReference>
<dbReference type="GeneID" id="7445732"/>
<dbReference type="PANTHER" id="PTHR23033:SF14">
    <property type="entry name" value="GLYCOPROTEIN-N-ACETYLGALACTOSAMINE 3-BETA-GALACTOSYLTRANSFERASE 1-RELATED"/>
    <property type="match status" value="1"/>
</dbReference>
<comment type="similarity">
    <text evidence="2">Belongs to the glycosyltransferase 31 family. Beta3-Gal-T subfamily.</text>
</comment>
<evidence type="ECO:0000256" key="7">
    <source>
        <dbReference type="SAM" id="MobiDB-lite"/>
    </source>
</evidence>
<reference evidence="9 10" key="2">
    <citation type="journal article" date="2008" name="Nature">
        <title>The Phaeodactylum genome reveals the evolutionary history of diatom genomes.</title>
        <authorList>
            <person name="Bowler C."/>
            <person name="Allen A.E."/>
            <person name="Badger J.H."/>
            <person name="Grimwood J."/>
            <person name="Jabbari K."/>
            <person name="Kuo A."/>
            <person name="Maheswari U."/>
            <person name="Martens C."/>
            <person name="Maumus F."/>
            <person name="Otillar R.P."/>
            <person name="Rayko E."/>
            <person name="Salamov A."/>
            <person name="Vandepoele K."/>
            <person name="Beszteri B."/>
            <person name="Gruber A."/>
            <person name="Heijde M."/>
            <person name="Katinka M."/>
            <person name="Mock T."/>
            <person name="Valentin K."/>
            <person name="Verret F."/>
            <person name="Berges J.A."/>
            <person name="Brownlee C."/>
            <person name="Cadoret J.P."/>
            <person name="Chiovitti A."/>
            <person name="Choi C.J."/>
            <person name="Coesel S."/>
            <person name="De Martino A."/>
            <person name="Detter J.C."/>
            <person name="Durkin C."/>
            <person name="Falciatore A."/>
            <person name="Fournet J."/>
            <person name="Haruta M."/>
            <person name="Huysman M.J."/>
            <person name="Jenkins B.D."/>
            <person name="Jiroutova K."/>
            <person name="Jorgensen R.E."/>
            <person name="Joubert Y."/>
            <person name="Kaplan A."/>
            <person name="Kroger N."/>
            <person name="Kroth P.G."/>
            <person name="La Roche J."/>
            <person name="Lindquist E."/>
            <person name="Lommer M."/>
            <person name="Martin-Jezequel V."/>
            <person name="Lopez P.J."/>
            <person name="Lucas S."/>
            <person name="Mangogna M."/>
            <person name="McGinnis K."/>
            <person name="Medlin L.K."/>
            <person name="Montsant A."/>
            <person name="Oudot-Le Secq M.P."/>
            <person name="Napoli C."/>
            <person name="Obornik M."/>
            <person name="Parker M.S."/>
            <person name="Petit J.L."/>
            <person name="Porcel B.M."/>
            <person name="Poulsen N."/>
            <person name="Robison M."/>
            <person name="Rychlewski L."/>
            <person name="Rynearson T.A."/>
            <person name="Schmutz J."/>
            <person name="Shapiro H."/>
            <person name="Siaut M."/>
            <person name="Stanley M."/>
            <person name="Sussman M.R."/>
            <person name="Taylor A.R."/>
            <person name="Vardi A."/>
            <person name="von Dassow P."/>
            <person name="Vyverman W."/>
            <person name="Willis A."/>
            <person name="Wyrwicz L.S."/>
            <person name="Rokhsar D.S."/>
            <person name="Weissenbach J."/>
            <person name="Armbrust E.V."/>
            <person name="Green B.R."/>
            <person name="Van de Peer Y."/>
            <person name="Grigoriev I.V."/>
        </authorList>
    </citation>
    <scope>NUCLEOTIDE SEQUENCE [LARGE SCALE GENOMIC DNA]</scope>
    <source>
        <strain evidence="9 10">CCMP1335</strain>
    </source>
</reference>
<evidence type="ECO:0000256" key="8">
    <source>
        <dbReference type="SAM" id="Phobius"/>
    </source>
</evidence>
<organism evidence="9 10">
    <name type="scientific">Thalassiosira pseudonana</name>
    <name type="common">Marine diatom</name>
    <name type="synonym">Cyclotella nana</name>
    <dbReference type="NCBI Taxonomy" id="35128"/>
    <lineage>
        <taxon>Eukaryota</taxon>
        <taxon>Sar</taxon>
        <taxon>Stramenopiles</taxon>
        <taxon>Ochrophyta</taxon>
        <taxon>Bacillariophyta</taxon>
        <taxon>Coscinodiscophyceae</taxon>
        <taxon>Thalassiosirophycidae</taxon>
        <taxon>Thalassiosirales</taxon>
        <taxon>Thalassiosiraceae</taxon>
        <taxon>Thalassiosira</taxon>
    </lineage>
</organism>
<dbReference type="EMBL" id="CM000648">
    <property type="protein sequence ID" value="EED89080.1"/>
    <property type="molecule type" value="Genomic_DNA"/>
</dbReference>
<evidence type="ECO:0000256" key="3">
    <source>
        <dbReference type="ARBA" id="ARBA00022692"/>
    </source>
</evidence>
<keyword evidence="6 8" id="KW-0472">Membrane</keyword>
<dbReference type="GO" id="GO:0016263">
    <property type="term" value="F:glycoprotein-N-acetylgalactosamine 3-beta-galactosyltransferase activity"/>
    <property type="evidence" value="ECO:0000318"/>
    <property type="project" value="GO_Central"/>
</dbReference>
<name>B8CB75_THAPS</name>
<evidence type="ECO:0000256" key="6">
    <source>
        <dbReference type="ARBA" id="ARBA00023136"/>
    </source>
</evidence>
<feature type="transmembrane region" description="Helical" evidence="8">
    <location>
        <begin position="25"/>
        <end position="47"/>
    </location>
</feature>
<dbReference type="STRING" id="35128.B8CB75"/>
<dbReference type="Proteomes" id="UP000001449">
    <property type="component" value="Chromosome 13"/>
</dbReference>
<dbReference type="GO" id="GO:0016020">
    <property type="term" value="C:membrane"/>
    <property type="evidence" value="ECO:0007669"/>
    <property type="project" value="UniProtKB-SubCell"/>
</dbReference>
<accession>B8CB75</accession>
<proteinExistence type="inferred from homology"/>
<dbReference type="FunFam" id="3.90.550.50:FF:000098">
    <property type="entry name" value="Predicted protein"/>
    <property type="match status" value="1"/>
</dbReference>
<keyword evidence="10" id="KW-1185">Reference proteome</keyword>
<dbReference type="KEGG" id="tps:THAPSDRAFT_24627"/>
<dbReference type="InParanoid" id="B8CB75"/>
<dbReference type="eggNOG" id="KOG2246">
    <property type="taxonomic scope" value="Eukaryota"/>
</dbReference>
<evidence type="ECO:0000256" key="5">
    <source>
        <dbReference type="ARBA" id="ARBA00022989"/>
    </source>
</evidence>
<evidence type="ECO:0000313" key="10">
    <source>
        <dbReference type="Proteomes" id="UP000001449"/>
    </source>
</evidence>
<evidence type="ECO:0000313" key="9">
    <source>
        <dbReference type="EMBL" id="EED89080.1"/>
    </source>
</evidence>
<evidence type="ECO:0000256" key="2">
    <source>
        <dbReference type="ARBA" id="ARBA00006462"/>
    </source>
</evidence>
<dbReference type="PANTHER" id="PTHR23033">
    <property type="entry name" value="BETA1,3-GALACTOSYLTRANSFERASE"/>
    <property type="match status" value="1"/>
</dbReference>
<comment type="subcellular location">
    <subcellularLocation>
        <location evidence="1">Membrane</location>
        <topology evidence="1">Single-pass type II membrane protein</topology>
    </subcellularLocation>
</comment>
<protein>
    <submittedName>
        <fullName evidence="9">Uncharacterized protein</fullName>
    </submittedName>
</protein>
<dbReference type="AlphaFoldDB" id="B8CB75"/>